<comment type="caution">
    <text evidence="1">The sequence shown here is derived from an EMBL/GenBank/DDBJ whole genome shotgun (WGS) entry which is preliminary data.</text>
</comment>
<sequence length="286" mass="32078">MSTVPYRLYRPQKRRSFVVFSSPHSGCYYPAEMLERSVLDPITLRSSEDAYVDVLFENTPKYGATFLSAVYPRAWLDLNRHSDELDPAVIEGVSIRQTNARILSGLGVIPRVVANGRSIYSGKITRAQADMRIAQIWRPYHLMLETLLHETKTLFGQSLLIDCHSMPREALRNIKTATGRTPQIVIGDREGTSASADLVRDVEAAFRAEGFEVLRNIPFAGAYVCKQYGHPARNQHCIQVEIDRSLYMNEKTLERSADFEDVKSALGRAAQTIAAFDVGRVPLAAE</sequence>
<dbReference type="InterPro" id="IPR007709">
    <property type="entry name" value="N-FG_amidohydro"/>
</dbReference>
<keyword evidence="2" id="KW-1185">Reference proteome</keyword>
<protein>
    <submittedName>
        <fullName evidence="1">N-formylglutamate deformylase</fullName>
    </submittedName>
</protein>
<organism evidence="1 2">
    <name type="scientific">Pacificibacter maritimus</name>
    <dbReference type="NCBI Taxonomy" id="762213"/>
    <lineage>
        <taxon>Bacteria</taxon>
        <taxon>Pseudomonadati</taxon>
        <taxon>Pseudomonadota</taxon>
        <taxon>Alphaproteobacteria</taxon>
        <taxon>Rhodobacterales</taxon>
        <taxon>Roseobacteraceae</taxon>
        <taxon>Pacificibacter</taxon>
    </lineage>
</organism>
<name>A0A3N4UT80_9RHOB</name>
<proteinExistence type="predicted"/>
<dbReference type="SUPFAM" id="SSF53187">
    <property type="entry name" value="Zn-dependent exopeptidases"/>
    <property type="match status" value="1"/>
</dbReference>
<evidence type="ECO:0000313" key="1">
    <source>
        <dbReference type="EMBL" id="RPE64890.1"/>
    </source>
</evidence>
<gene>
    <name evidence="1" type="ORF">EDD53_2656</name>
</gene>
<dbReference type="EMBL" id="RKQK01000004">
    <property type="protein sequence ID" value="RPE64890.1"/>
    <property type="molecule type" value="Genomic_DNA"/>
</dbReference>
<evidence type="ECO:0000313" key="2">
    <source>
        <dbReference type="Proteomes" id="UP000269689"/>
    </source>
</evidence>
<accession>A0A3N4UT80</accession>
<reference evidence="1 2" key="1">
    <citation type="submission" date="2018-11" db="EMBL/GenBank/DDBJ databases">
        <title>Genomic Encyclopedia of Type Strains, Phase IV (KMG-IV): sequencing the most valuable type-strain genomes for metagenomic binning, comparative biology and taxonomic classification.</title>
        <authorList>
            <person name="Goeker M."/>
        </authorList>
    </citation>
    <scope>NUCLEOTIDE SEQUENCE [LARGE SCALE GENOMIC DNA]</scope>
    <source>
        <strain evidence="1 2">DSM 104731</strain>
    </source>
</reference>
<dbReference type="Pfam" id="PF05013">
    <property type="entry name" value="FGase"/>
    <property type="match status" value="1"/>
</dbReference>
<dbReference type="RefSeq" id="WP_123793902.1">
    <property type="nucleotide sequence ID" value="NZ_RKQK01000004.1"/>
</dbReference>
<dbReference type="Gene3D" id="3.40.630.40">
    <property type="entry name" value="Zn-dependent exopeptidases"/>
    <property type="match status" value="1"/>
</dbReference>
<dbReference type="OrthoDB" id="9802050at2"/>
<dbReference type="AlphaFoldDB" id="A0A3N4UT80"/>
<dbReference type="Proteomes" id="UP000269689">
    <property type="component" value="Unassembled WGS sequence"/>
</dbReference>